<sequence>MEEARPTPLLEDIDGTRDKLAGWFSERRGYPVTIDELRIPETNGMSNVTLMFDIQWEEGGQTQRQSCVGRLQPEIERPVFPSYALEPQYRVMEALARHTDIPVPELLGLETDTGLLGVEFYIMGRIEGRVPGDMPPYNMDGWLLNDTSEAQRATLWRAAVDTLARFHGIDHRALDLPHTALPAGKTALQAQLDYWQHYHDWGLEGRTHRIGQRALDWLRANQPADEPVGLCWGDSRIGNMMFADSLDRVEAVLDWEMAVPGNPVQDLAWFNYLDATFAEGLGMPRLPGLPSYEDTIAQWEAATGREAGHYDYYWIFAGTRYALIMSRIMLATGQEGEVQENFVCKMLERYLDKLT</sequence>
<dbReference type="Pfam" id="PF01636">
    <property type="entry name" value="APH"/>
    <property type="match status" value="1"/>
</dbReference>
<dbReference type="AlphaFoldDB" id="A0A939DHC7"/>
<dbReference type="PANTHER" id="PTHR21310:SF40">
    <property type="entry name" value="AMINOGLYCOSIDE PHOSPHOTRANSFERASE DOMAIN-CONTAINING PROTEIN-RELATED"/>
    <property type="match status" value="1"/>
</dbReference>
<organism evidence="2 3">
    <name type="scientific">Parahaliea mediterranea</name>
    <dbReference type="NCBI Taxonomy" id="651086"/>
    <lineage>
        <taxon>Bacteria</taxon>
        <taxon>Pseudomonadati</taxon>
        <taxon>Pseudomonadota</taxon>
        <taxon>Gammaproteobacteria</taxon>
        <taxon>Cellvibrionales</taxon>
        <taxon>Halieaceae</taxon>
        <taxon>Parahaliea</taxon>
    </lineage>
</organism>
<dbReference type="CDD" id="cd05154">
    <property type="entry name" value="ACAD10_11_N-like"/>
    <property type="match status" value="1"/>
</dbReference>
<evidence type="ECO:0000259" key="1">
    <source>
        <dbReference type="Pfam" id="PF01636"/>
    </source>
</evidence>
<dbReference type="Proteomes" id="UP000664303">
    <property type="component" value="Unassembled WGS sequence"/>
</dbReference>
<proteinExistence type="predicted"/>
<dbReference type="PANTHER" id="PTHR21310">
    <property type="entry name" value="AMINOGLYCOSIDE PHOSPHOTRANSFERASE-RELATED-RELATED"/>
    <property type="match status" value="1"/>
</dbReference>
<dbReference type="Gene3D" id="3.30.200.20">
    <property type="entry name" value="Phosphorylase Kinase, domain 1"/>
    <property type="match status" value="1"/>
</dbReference>
<dbReference type="RefSeq" id="WP_206561707.1">
    <property type="nucleotide sequence ID" value="NZ_JAFKCZ010000013.1"/>
</dbReference>
<dbReference type="SUPFAM" id="SSF56112">
    <property type="entry name" value="Protein kinase-like (PK-like)"/>
    <property type="match status" value="1"/>
</dbReference>
<dbReference type="InterPro" id="IPR011009">
    <property type="entry name" value="Kinase-like_dom_sf"/>
</dbReference>
<dbReference type="Gene3D" id="3.90.1200.10">
    <property type="match status" value="1"/>
</dbReference>
<dbReference type="EMBL" id="JAFKCZ010000013">
    <property type="protein sequence ID" value="MBN7798259.1"/>
    <property type="molecule type" value="Genomic_DNA"/>
</dbReference>
<dbReference type="InterPro" id="IPR051678">
    <property type="entry name" value="AGP_Transferase"/>
</dbReference>
<name>A0A939DHC7_9GAMM</name>
<evidence type="ECO:0000313" key="3">
    <source>
        <dbReference type="Proteomes" id="UP000664303"/>
    </source>
</evidence>
<comment type="caution">
    <text evidence="2">The sequence shown here is derived from an EMBL/GenBank/DDBJ whole genome shotgun (WGS) entry which is preliminary data.</text>
</comment>
<keyword evidence="3" id="KW-1185">Reference proteome</keyword>
<gene>
    <name evidence="2" type="ORF">JYP50_16740</name>
</gene>
<evidence type="ECO:0000313" key="2">
    <source>
        <dbReference type="EMBL" id="MBN7798259.1"/>
    </source>
</evidence>
<protein>
    <submittedName>
        <fullName evidence="2">Phosphotransferase family protein</fullName>
    </submittedName>
</protein>
<dbReference type="InterPro" id="IPR002575">
    <property type="entry name" value="Aminoglycoside_PTrfase"/>
</dbReference>
<reference evidence="2" key="1">
    <citation type="submission" date="2021-02" db="EMBL/GenBank/DDBJ databases">
        <title>PHA producing bacteria isolated from coastal sediment in Guangdong, Shenzhen.</title>
        <authorList>
            <person name="Zheng W."/>
            <person name="Yu S."/>
            <person name="Huang Y."/>
        </authorList>
    </citation>
    <scope>NUCLEOTIDE SEQUENCE</scope>
    <source>
        <strain evidence="2">TN14-10</strain>
    </source>
</reference>
<accession>A0A939DHC7</accession>
<feature type="domain" description="Aminoglycoside phosphotransferase" evidence="1">
    <location>
        <begin position="85"/>
        <end position="272"/>
    </location>
</feature>
<dbReference type="InterPro" id="IPR041726">
    <property type="entry name" value="ACAD10_11_N"/>
</dbReference>